<dbReference type="InterPro" id="IPR050471">
    <property type="entry name" value="AB_hydrolase"/>
</dbReference>
<dbReference type="GO" id="GO:0016787">
    <property type="term" value="F:hydrolase activity"/>
    <property type="evidence" value="ECO:0007669"/>
    <property type="project" value="UniProtKB-KW"/>
</dbReference>
<name>A0AAN6DKL1_9EURO</name>
<dbReference type="Gene3D" id="3.40.50.1820">
    <property type="entry name" value="alpha/beta hydrolase"/>
    <property type="match status" value="1"/>
</dbReference>
<organism evidence="2 3">
    <name type="scientific">Exophiala viscosa</name>
    <dbReference type="NCBI Taxonomy" id="2486360"/>
    <lineage>
        <taxon>Eukaryota</taxon>
        <taxon>Fungi</taxon>
        <taxon>Dikarya</taxon>
        <taxon>Ascomycota</taxon>
        <taxon>Pezizomycotina</taxon>
        <taxon>Eurotiomycetes</taxon>
        <taxon>Chaetothyriomycetidae</taxon>
        <taxon>Chaetothyriales</taxon>
        <taxon>Herpotrichiellaceae</taxon>
        <taxon>Exophiala</taxon>
    </lineage>
</organism>
<dbReference type="InterPro" id="IPR029058">
    <property type="entry name" value="AB_hydrolase_fold"/>
</dbReference>
<evidence type="ECO:0000313" key="3">
    <source>
        <dbReference type="Proteomes" id="UP001203852"/>
    </source>
</evidence>
<dbReference type="Proteomes" id="UP001203852">
    <property type="component" value="Unassembled WGS sequence"/>
</dbReference>
<dbReference type="InterPro" id="IPR000073">
    <property type="entry name" value="AB_hydrolase_1"/>
</dbReference>
<feature type="domain" description="AB hydrolase-1" evidence="1">
    <location>
        <begin position="49"/>
        <end position="167"/>
    </location>
</feature>
<dbReference type="AlphaFoldDB" id="A0AAN6DKL1"/>
<keyword evidence="2" id="KW-0378">Hydrolase</keyword>
<dbReference type="Pfam" id="PF00561">
    <property type="entry name" value="Abhydrolase_1"/>
    <property type="match status" value="1"/>
</dbReference>
<dbReference type="EMBL" id="MU404364">
    <property type="protein sequence ID" value="KAI1608099.1"/>
    <property type="molecule type" value="Genomic_DNA"/>
</dbReference>
<protein>
    <submittedName>
        <fullName evidence="2">Alpha/Beta hydrolase protein</fullName>
    </submittedName>
</protein>
<reference evidence="2" key="1">
    <citation type="journal article" date="2022" name="bioRxiv">
        <title>Deciphering the potential niche of two novel black yeast fungi from a biological soil crust based on their genomes, phenotypes, and melanin regulation.</title>
        <authorList>
            <consortium name="DOE Joint Genome Institute"/>
            <person name="Carr E.C."/>
            <person name="Barton Q."/>
            <person name="Grambo S."/>
            <person name="Sullivan M."/>
            <person name="Renfro C.M."/>
            <person name="Kuo A."/>
            <person name="Pangilinan J."/>
            <person name="Lipzen A."/>
            <person name="Keymanesh K."/>
            <person name="Savage E."/>
            <person name="Barry K."/>
            <person name="Grigoriev I.V."/>
            <person name="Riekhof W.R."/>
            <person name="Harris S.S."/>
        </authorList>
    </citation>
    <scope>NUCLEOTIDE SEQUENCE</scope>
    <source>
        <strain evidence="2">JF 03-4F</strain>
    </source>
</reference>
<sequence length="185" mass="20837">MRHKGSRVIDTRHHRRRVTPNQHGVRELADLQAPDLRLHMNSMCNGVPLEVFDGFRAAMVKDRAQFFIDVLAGPFFGFNRPNAHVSQGKIWSWWQQGQLCGFKAAYDCIKAFSETDTSEYLRNADIPILILHGTDDQVVPIDASARRAIKLCKKATLKEFPGAPHALPDVCADEVNQGLLNFLQS</sequence>
<gene>
    <name evidence="2" type="ORF">EDD36DRAFT_105346</name>
</gene>
<keyword evidence="3" id="KW-1185">Reference proteome</keyword>
<dbReference type="PANTHER" id="PTHR43433:SF3">
    <property type="entry name" value="NON-HEME CHLOROPEROXIDASE"/>
    <property type="match status" value="1"/>
</dbReference>
<dbReference type="PANTHER" id="PTHR43433">
    <property type="entry name" value="HYDROLASE, ALPHA/BETA FOLD FAMILY PROTEIN"/>
    <property type="match status" value="1"/>
</dbReference>
<proteinExistence type="predicted"/>
<evidence type="ECO:0000259" key="1">
    <source>
        <dbReference type="Pfam" id="PF00561"/>
    </source>
</evidence>
<comment type="caution">
    <text evidence="2">The sequence shown here is derived from an EMBL/GenBank/DDBJ whole genome shotgun (WGS) entry which is preliminary data.</text>
</comment>
<accession>A0AAN6DKL1</accession>
<evidence type="ECO:0000313" key="2">
    <source>
        <dbReference type="EMBL" id="KAI1608099.1"/>
    </source>
</evidence>
<dbReference type="SUPFAM" id="SSF53474">
    <property type="entry name" value="alpha/beta-Hydrolases"/>
    <property type="match status" value="1"/>
</dbReference>